<evidence type="ECO:0000256" key="5">
    <source>
        <dbReference type="ARBA" id="ARBA00022833"/>
    </source>
</evidence>
<proteinExistence type="predicted"/>
<dbReference type="InterPro" id="IPR012934">
    <property type="entry name" value="Znf_AD"/>
</dbReference>
<keyword evidence="11" id="KW-1185">Reference proteome</keyword>
<dbReference type="PANTHER" id="PTHR24379:SF121">
    <property type="entry name" value="C2H2-TYPE DOMAIN-CONTAINING PROTEIN"/>
    <property type="match status" value="1"/>
</dbReference>
<evidence type="ECO:0000259" key="9">
    <source>
        <dbReference type="PROSITE" id="PS50157"/>
    </source>
</evidence>
<feature type="region of interest" description="Disordered" evidence="8">
    <location>
        <begin position="245"/>
        <end position="367"/>
    </location>
</feature>
<dbReference type="VEuPathDB" id="VectorBase:GPAI044116"/>
<dbReference type="STRING" id="7398.A0A1B0AFK5"/>
<dbReference type="GO" id="GO:0005634">
    <property type="term" value="C:nucleus"/>
    <property type="evidence" value="ECO:0007669"/>
    <property type="project" value="UniProtKB-SubCell"/>
</dbReference>
<evidence type="ECO:0000313" key="11">
    <source>
        <dbReference type="Proteomes" id="UP000092445"/>
    </source>
</evidence>
<feature type="domain" description="C2H2-type" evidence="9">
    <location>
        <begin position="1264"/>
        <end position="1292"/>
    </location>
</feature>
<feature type="compositionally biased region" description="Polar residues" evidence="8">
    <location>
        <begin position="245"/>
        <end position="259"/>
    </location>
</feature>
<reference evidence="10" key="2">
    <citation type="submission" date="2020-05" db="UniProtKB">
        <authorList>
            <consortium name="EnsemblMetazoa"/>
        </authorList>
    </citation>
    <scope>IDENTIFICATION</scope>
    <source>
        <strain evidence="10">IAEA</strain>
    </source>
</reference>
<evidence type="ECO:0000256" key="7">
    <source>
        <dbReference type="PROSITE-ProRule" id="PRU00042"/>
    </source>
</evidence>
<feature type="compositionally biased region" description="Polar residues" evidence="8">
    <location>
        <begin position="326"/>
        <end position="335"/>
    </location>
</feature>
<evidence type="ECO:0000256" key="3">
    <source>
        <dbReference type="ARBA" id="ARBA00022737"/>
    </source>
</evidence>
<dbReference type="PROSITE" id="PS00028">
    <property type="entry name" value="ZINC_FINGER_C2H2_1"/>
    <property type="match status" value="11"/>
</dbReference>
<feature type="domain" description="C2H2-type" evidence="9">
    <location>
        <begin position="597"/>
        <end position="624"/>
    </location>
</feature>
<dbReference type="SUPFAM" id="SSF57716">
    <property type="entry name" value="Glucocorticoid receptor-like (DNA-binding domain)"/>
    <property type="match status" value="1"/>
</dbReference>
<dbReference type="SMART" id="SM00384">
    <property type="entry name" value="AT_hook"/>
    <property type="match status" value="3"/>
</dbReference>
<feature type="region of interest" description="Disordered" evidence="8">
    <location>
        <begin position="151"/>
        <end position="178"/>
    </location>
</feature>
<dbReference type="EnsemblMetazoa" id="GPAI044116-RA">
    <property type="protein sequence ID" value="GPAI044116-PA"/>
    <property type="gene ID" value="GPAI044116"/>
</dbReference>
<protein>
    <recommendedName>
        <fullName evidence="9">C2H2-type domain-containing protein</fullName>
    </recommendedName>
</protein>
<feature type="compositionally biased region" description="Basic residues" evidence="8">
    <location>
        <begin position="158"/>
        <end position="167"/>
    </location>
</feature>
<dbReference type="FunFam" id="3.30.160.60:FF:000446">
    <property type="entry name" value="Zinc finger protein"/>
    <property type="match status" value="1"/>
</dbReference>
<feature type="region of interest" description="Disordered" evidence="8">
    <location>
        <begin position="1461"/>
        <end position="1483"/>
    </location>
</feature>
<feature type="domain" description="C2H2-type" evidence="9">
    <location>
        <begin position="1146"/>
        <end position="1173"/>
    </location>
</feature>
<evidence type="ECO:0000256" key="8">
    <source>
        <dbReference type="SAM" id="MobiDB-lite"/>
    </source>
</evidence>
<feature type="compositionally biased region" description="Basic and acidic residues" evidence="8">
    <location>
        <begin position="268"/>
        <end position="277"/>
    </location>
</feature>
<keyword evidence="2" id="KW-0479">Metal-binding</keyword>
<dbReference type="SUPFAM" id="SSF57667">
    <property type="entry name" value="beta-beta-alpha zinc fingers"/>
    <property type="match status" value="8"/>
</dbReference>
<reference evidence="11" key="1">
    <citation type="submission" date="2014-03" db="EMBL/GenBank/DDBJ databases">
        <authorList>
            <person name="Aksoy S."/>
            <person name="Warren W."/>
            <person name="Wilson R.K."/>
        </authorList>
    </citation>
    <scope>NUCLEOTIDE SEQUENCE [LARGE SCALE GENOMIC DNA]</scope>
    <source>
        <strain evidence="11">IAEA</strain>
    </source>
</reference>
<keyword evidence="3" id="KW-0677">Repeat</keyword>
<feature type="compositionally biased region" description="Polar residues" evidence="8">
    <location>
        <begin position="953"/>
        <end position="962"/>
    </location>
</feature>
<evidence type="ECO:0000256" key="1">
    <source>
        <dbReference type="ARBA" id="ARBA00004123"/>
    </source>
</evidence>
<dbReference type="InterPro" id="IPR013087">
    <property type="entry name" value="Znf_C2H2_type"/>
</dbReference>
<feature type="domain" description="C2H2-type" evidence="9">
    <location>
        <begin position="507"/>
        <end position="537"/>
    </location>
</feature>
<feature type="domain" description="C2H2-type" evidence="9">
    <location>
        <begin position="1236"/>
        <end position="1263"/>
    </location>
</feature>
<evidence type="ECO:0000256" key="6">
    <source>
        <dbReference type="ARBA" id="ARBA00023242"/>
    </source>
</evidence>
<dbReference type="PANTHER" id="PTHR24379">
    <property type="entry name" value="KRAB AND ZINC FINGER DOMAIN-CONTAINING"/>
    <property type="match status" value="1"/>
</dbReference>
<dbReference type="SMART" id="SM00355">
    <property type="entry name" value="ZnF_C2H2"/>
    <property type="match status" value="16"/>
</dbReference>
<name>A0A1B0AFK5_GLOPL</name>
<keyword evidence="6" id="KW-0539">Nucleus</keyword>
<evidence type="ECO:0000256" key="2">
    <source>
        <dbReference type="ARBA" id="ARBA00022723"/>
    </source>
</evidence>
<keyword evidence="5" id="KW-0862">Zinc</keyword>
<dbReference type="Pfam" id="PF00096">
    <property type="entry name" value="zf-C2H2"/>
    <property type="match status" value="3"/>
</dbReference>
<accession>A0A1B0AFK5</accession>
<evidence type="ECO:0000313" key="10">
    <source>
        <dbReference type="EnsemblMetazoa" id="GPAI044116-PA"/>
    </source>
</evidence>
<feature type="domain" description="C2H2-type" evidence="9">
    <location>
        <begin position="1117"/>
        <end position="1145"/>
    </location>
</feature>
<feature type="region of interest" description="Disordered" evidence="8">
    <location>
        <begin position="854"/>
        <end position="874"/>
    </location>
</feature>
<dbReference type="Pfam" id="PF13912">
    <property type="entry name" value="zf-C2H2_6"/>
    <property type="match status" value="2"/>
</dbReference>
<dbReference type="GO" id="GO:0008270">
    <property type="term" value="F:zinc ion binding"/>
    <property type="evidence" value="ECO:0007669"/>
    <property type="project" value="UniProtKB-KW"/>
</dbReference>
<evidence type="ECO:0000256" key="4">
    <source>
        <dbReference type="ARBA" id="ARBA00022771"/>
    </source>
</evidence>
<organism evidence="10 11">
    <name type="scientific">Glossina pallidipes</name>
    <name type="common">Tsetse fly</name>
    <dbReference type="NCBI Taxonomy" id="7398"/>
    <lineage>
        <taxon>Eukaryota</taxon>
        <taxon>Metazoa</taxon>
        <taxon>Ecdysozoa</taxon>
        <taxon>Arthropoda</taxon>
        <taxon>Hexapoda</taxon>
        <taxon>Insecta</taxon>
        <taxon>Pterygota</taxon>
        <taxon>Neoptera</taxon>
        <taxon>Endopterygota</taxon>
        <taxon>Diptera</taxon>
        <taxon>Brachycera</taxon>
        <taxon>Muscomorpha</taxon>
        <taxon>Hippoboscoidea</taxon>
        <taxon>Glossinidae</taxon>
        <taxon>Glossina</taxon>
    </lineage>
</organism>
<feature type="domain" description="C2H2-type" evidence="9">
    <location>
        <begin position="540"/>
        <end position="567"/>
    </location>
</feature>
<dbReference type="InterPro" id="IPR017956">
    <property type="entry name" value="AT_hook_DNA-bd_motif"/>
</dbReference>
<keyword evidence="4 7" id="KW-0863">Zinc-finger</keyword>
<dbReference type="Gene3D" id="3.40.1800.20">
    <property type="match status" value="2"/>
</dbReference>
<dbReference type="FunFam" id="3.30.160.60:FF:000145">
    <property type="entry name" value="Zinc finger protein 574"/>
    <property type="match status" value="1"/>
</dbReference>
<comment type="subcellular location">
    <subcellularLocation>
        <location evidence="1">Nucleus</location>
    </subcellularLocation>
</comment>
<dbReference type="Gene3D" id="3.30.160.60">
    <property type="entry name" value="Classic Zinc Finger"/>
    <property type="match status" value="10"/>
</dbReference>
<dbReference type="Proteomes" id="UP000092445">
    <property type="component" value="Unassembled WGS sequence"/>
</dbReference>
<feature type="domain" description="C2H2-type" evidence="9">
    <location>
        <begin position="1057"/>
        <end position="1084"/>
    </location>
</feature>
<dbReference type="InterPro" id="IPR036236">
    <property type="entry name" value="Znf_C2H2_sf"/>
</dbReference>
<dbReference type="PROSITE" id="PS50157">
    <property type="entry name" value="ZINC_FINGER_C2H2_2"/>
    <property type="match status" value="9"/>
</dbReference>
<sequence>MDKCLLCFETDLEFEPNIKVDSRQWKELNIEYIIEKHLWPINNIQSYQWMCHTCWKELHDFHKFYTRLETVRVSLLKVNSENIKLETSRNGSPSLAPLPAEQTEQMVSETKEIDKEALFEDSLETEMLINPIPTCELIIEENKLPIDETLSDTEPIVQKKRRGRPRKQQSAESCSQKVKKKVKILKRQGLKRKRKNDSPSRTIVGKTSITSDKIIEVKPEIKEEPELLITNTEPKLNVDVLSNNGPSGNSLEVTETPINPLSPPYRLPNEEEIKSKAQESMQKGSVLPRRPRGRPRKKPEVREFLKNEMKRTSTLKTKVNGENGDLTESNSNNNIEPEKKPSSSSVRSKRPWLSRDPELSPASEITKNVPEPEITANLELKLIYTSKLAIQSENLEEALTDHSNIDSYSVCSPANDTDSTTHKKKGKKCVSSRSKKLEPNQIEQFITDNIKIICAVCDEPQANFSKLQRHSQKQHQKRGYVLCCEKKFIKRAFLVDHINQHLNPDHFKCEQCGKIMGNRRSMKSHIRMHEIYDGKREKLHKCHICGKAFAARIVMKTHMLIHIPEEERKFRCTECGKSSQLLLNNHLQGVHLHKYAKVCEICGKTIRSSIAFERHMREHTGQPPPEINCDICGLKLASLRGLKRHKIRQHPQGGKKGFECPICPKVPPNLNALKEHIKYTHETGFDHKCTICGKDLVPQATSEMDKCLLCLETNFEFELNIKVDSTQWKELDVESVIEKHLWPISNIESYQWMCHICWKELYDFDKFYSRLENAHANLLTVNSENIKLETSHNGSPVLEQMFHETKGIDKEALFEDSLETEMLINPSIPNCELIIEENKLPIDETLSDTEPIVQKKRRGRPRKQQDAESCLPKGKKKVKIVKRQGVKRKQKDNIPSRITAGKTIVASDKSFEIKPEIKEEPELLITNLELKQSADLIDYSFNDHSNTDYDSDYNPSDTQNIASPDANCEEVKRSNSKRSRSLSYRTTKQNESDKFIAENFKITCGVCQEPLENFNELQRHFRKCHQRRAYVLCCKKKLFKRSYLVDHIHQHLDPNYFKCEQCGKVMGNRRSLELHAKMHESNREKIHKCPVCGKAFAAWKVMRTHTLIHIPEEERKFRCGECGKSFGDQYLLNNHIRNVHLNKYAKVCDICGKSIRSSDVFERHMLEHTGQPPPEVSCDICGLKLSGPRGLKRHKMIQHPEGGKQESVCPICSKVSPNPFALKRHIKFNHEMANNHKCTICEKAFKRQTTLIEHMTTHTGDVLYICTWCPKTFNSNANMHAHRKRAHPKEWAEHHRKKYADNFALSFLPTDPNTTEELQKRTIKKISWICRSRWNAIYRFHNFCKRIDKILKSSDFGLLSSNAAKFQIVEEEGPFPNIIDNLTGSNIQECKEDFNKHVSIDTIPEEKVMTYSLHRTLPLFLLLVLPKMTNDPKTKKELENISFPKINDDLPEISEIITSFFTGAKRPENPKPSTSNKQNKKRN</sequence>
<dbReference type="SMART" id="SM00868">
    <property type="entry name" value="zf-AD"/>
    <property type="match status" value="3"/>
</dbReference>
<feature type="compositionally biased region" description="Basic and acidic residues" evidence="8">
    <location>
        <begin position="298"/>
        <end position="311"/>
    </location>
</feature>
<feature type="region of interest" description="Disordered" evidence="8">
    <location>
        <begin position="947"/>
        <end position="985"/>
    </location>
</feature>
<dbReference type="GO" id="GO:0003677">
    <property type="term" value="F:DNA binding"/>
    <property type="evidence" value="ECO:0007669"/>
    <property type="project" value="InterPro"/>
</dbReference>
<feature type="domain" description="C2H2-type" evidence="9">
    <location>
        <begin position="1087"/>
        <end position="1114"/>
    </location>
</feature>